<dbReference type="InterPro" id="IPR027417">
    <property type="entry name" value="P-loop_NTPase"/>
</dbReference>
<comment type="subcellular location">
    <subcellularLocation>
        <location evidence="1">Nucleus</location>
    </subcellularLocation>
</comment>
<feature type="compositionally biased region" description="Pro residues" evidence="3">
    <location>
        <begin position="354"/>
        <end position="363"/>
    </location>
</feature>
<keyword evidence="5" id="KW-1185">Reference proteome</keyword>
<dbReference type="GO" id="GO:0000723">
    <property type="term" value="P:telomere maintenance"/>
    <property type="evidence" value="ECO:0007669"/>
    <property type="project" value="TreeGrafter"/>
</dbReference>
<feature type="compositionally biased region" description="Acidic residues" evidence="3">
    <location>
        <begin position="237"/>
        <end position="249"/>
    </location>
</feature>
<protein>
    <submittedName>
        <fullName evidence="4">Uncharacterized protein</fullName>
    </submittedName>
</protein>
<accession>A0A9W4UE04</accession>
<feature type="region of interest" description="Disordered" evidence="3">
    <location>
        <begin position="202"/>
        <end position="296"/>
    </location>
</feature>
<comment type="caution">
    <text evidence="4">The sequence shown here is derived from an EMBL/GenBank/DDBJ whole genome shotgun (WGS) entry which is preliminary data.</text>
</comment>
<dbReference type="OrthoDB" id="336321at2759"/>
<dbReference type="GO" id="GO:0000400">
    <property type="term" value="F:four-way junction DNA binding"/>
    <property type="evidence" value="ECO:0007669"/>
    <property type="project" value="TreeGrafter"/>
</dbReference>
<dbReference type="EMBL" id="CAOQHR010000004">
    <property type="protein sequence ID" value="CAI6333176.1"/>
    <property type="molecule type" value="Genomic_DNA"/>
</dbReference>
<dbReference type="GO" id="GO:0008094">
    <property type="term" value="F:ATP-dependent activity, acting on DNA"/>
    <property type="evidence" value="ECO:0007669"/>
    <property type="project" value="TreeGrafter"/>
</dbReference>
<dbReference type="GO" id="GO:0003697">
    <property type="term" value="F:single-stranded DNA binding"/>
    <property type="evidence" value="ECO:0007669"/>
    <property type="project" value="TreeGrafter"/>
</dbReference>
<sequence>MPIVNEITPVCGAEPLLASNMIGDTELEGLFESVLNVRESKGGTKKVLRDGEHEWKEYGKLGTGVKSVDEALEGGIEREMLVGIGCESAGGVGVEICLKLLANSLFLNPTSSAALIDTTGNLDILRLYKQLVTRLQSDASLLKAFPVQSSQGEGHAKVEDLAAAVLERVKIMRVFDLVGVMEAVSEVREDLDAVSKATTVLDVEGQEKEKERGVEEAMSTSVPAAPPPRTRKTVIADSEDEDEDEEMLFEADVRDSSFNTAPAQGGQTGRSTAVAENSNAVQEPEKDESSTTRKLSDIQNGKGVTFILIDNLAHVINPLLKKDYVHTHSLASSFLLSLSNLTKTHKLHTILMNPSPPPRPTPPQSNNSITNNDDSPYRPPQQPPQPHTQKYKPQVPPSIFSSNALLPALPNILVPFLDLHILVSRLPRRKADAKALYVVQGGEEKAVWGRGVRGGRGPEMVGVVEILADRWGGRTGGWGVMEL</sequence>
<name>A0A9W4UE04_9PLEO</name>
<dbReference type="GO" id="GO:0005657">
    <property type="term" value="C:replication fork"/>
    <property type="evidence" value="ECO:0007669"/>
    <property type="project" value="TreeGrafter"/>
</dbReference>
<evidence type="ECO:0000313" key="4">
    <source>
        <dbReference type="EMBL" id="CAI6333176.1"/>
    </source>
</evidence>
<dbReference type="Gene3D" id="3.40.50.300">
    <property type="entry name" value="P-loop containing nucleotide triphosphate hydrolases"/>
    <property type="match status" value="1"/>
</dbReference>
<dbReference type="GO" id="GO:0000724">
    <property type="term" value="P:double-strand break repair via homologous recombination"/>
    <property type="evidence" value="ECO:0007669"/>
    <property type="project" value="TreeGrafter"/>
</dbReference>
<dbReference type="AlphaFoldDB" id="A0A9W4UE04"/>
<feature type="compositionally biased region" description="Basic and acidic residues" evidence="3">
    <location>
        <begin position="283"/>
        <end position="296"/>
    </location>
</feature>
<dbReference type="Proteomes" id="UP001152607">
    <property type="component" value="Unassembled WGS sequence"/>
</dbReference>
<evidence type="ECO:0000256" key="1">
    <source>
        <dbReference type="ARBA" id="ARBA00004123"/>
    </source>
</evidence>
<feature type="region of interest" description="Disordered" evidence="3">
    <location>
        <begin position="349"/>
        <end position="396"/>
    </location>
</feature>
<organism evidence="4 5">
    <name type="scientific">Periconia digitata</name>
    <dbReference type="NCBI Taxonomy" id="1303443"/>
    <lineage>
        <taxon>Eukaryota</taxon>
        <taxon>Fungi</taxon>
        <taxon>Dikarya</taxon>
        <taxon>Ascomycota</taxon>
        <taxon>Pezizomycotina</taxon>
        <taxon>Dothideomycetes</taxon>
        <taxon>Pleosporomycetidae</taxon>
        <taxon>Pleosporales</taxon>
        <taxon>Massarineae</taxon>
        <taxon>Periconiaceae</taxon>
        <taxon>Periconia</taxon>
    </lineage>
</organism>
<evidence type="ECO:0000256" key="3">
    <source>
        <dbReference type="SAM" id="MobiDB-lite"/>
    </source>
</evidence>
<feature type="compositionally biased region" description="Basic and acidic residues" evidence="3">
    <location>
        <begin position="205"/>
        <end position="215"/>
    </location>
</feature>
<reference evidence="4" key="1">
    <citation type="submission" date="2023-01" db="EMBL/GenBank/DDBJ databases">
        <authorList>
            <person name="Van Ghelder C."/>
            <person name="Rancurel C."/>
        </authorList>
    </citation>
    <scope>NUCLEOTIDE SEQUENCE</scope>
    <source>
        <strain evidence="4">CNCM I-4278</strain>
    </source>
</reference>
<dbReference type="GO" id="GO:0042148">
    <property type="term" value="P:DNA strand invasion"/>
    <property type="evidence" value="ECO:0007669"/>
    <property type="project" value="TreeGrafter"/>
</dbReference>
<dbReference type="InterPro" id="IPR051988">
    <property type="entry name" value="HRR_RAD51_Paralog"/>
</dbReference>
<dbReference type="PANTHER" id="PTHR46457">
    <property type="entry name" value="DNA REPAIR PROTEIN RAD51 HOMOLOG 4"/>
    <property type="match status" value="1"/>
</dbReference>
<evidence type="ECO:0000313" key="5">
    <source>
        <dbReference type="Proteomes" id="UP001152607"/>
    </source>
</evidence>
<feature type="compositionally biased region" description="Pro residues" evidence="3">
    <location>
        <begin position="377"/>
        <end position="386"/>
    </location>
</feature>
<evidence type="ECO:0000256" key="2">
    <source>
        <dbReference type="ARBA" id="ARBA00023242"/>
    </source>
</evidence>
<keyword evidence="2" id="KW-0539">Nucleus</keyword>
<dbReference type="GO" id="GO:0005815">
    <property type="term" value="C:microtubule organizing center"/>
    <property type="evidence" value="ECO:0007669"/>
    <property type="project" value="TreeGrafter"/>
</dbReference>
<dbReference type="GO" id="GO:0033063">
    <property type="term" value="C:Rad51B-Rad51C-Rad51D-XRCC2 complex"/>
    <property type="evidence" value="ECO:0007669"/>
    <property type="project" value="TreeGrafter"/>
</dbReference>
<feature type="compositionally biased region" description="Polar residues" evidence="3">
    <location>
        <begin position="269"/>
        <end position="281"/>
    </location>
</feature>
<proteinExistence type="predicted"/>
<dbReference type="PANTHER" id="PTHR46457:SF1">
    <property type="entry name" value="DNA REPAIR PROTEIN RAD51 HOMOLOG 4"/>
    <property type="match status" value="1"/>
</dbReference>
<dbReference type="GO" id="GO:0007131">
    <property type="term" value="P:reciprocal meiotic recombination"/>
    <property type="evidence" value="ECO:0007669"/>
    <property type="project" value="TreeGrafter"/>
</dbReference>
<gene>
    <name evidence="4" type="ORF">PDIGIT_LOCUS6212</name>
</gene>